<feature type="compositionally biased region" description="Polar residues" evidence="1">
    <location>
        <begin position="34"/>
        <end position="45"/>
    </location>
</feature>
<reference evidence="2" key="1">
    <citation type="journal article" date="2008" name="BMC Genomics">
        <title>A conifer genomics resource of 200,000 spruce (Picea spp.) ESTs and 6,464 high-quality, sequence-finished full-length cDNAs for Sitka spruce (Picea sitchensis).</title>
        <authorList>
            <person name="Ralph S.G."/>
            <person name="Chun H.J."/>
            <person name="Kolosova N."/>
            <person name="Cooper D."/>
            <person name="Oddy C."/>
            <person name="Ritland C.E."/>
            <person name="Kirkpatrick R."/>
            <person name="Moore R."/>
            <person name="Barber S."/>
            <person name="Holt R.A."/>
            <person name="Jones S.J."/>
            <person name="Marra M.A."/>
            <person name="Douglas C.J."/>
            <person name="Ritland K."/>
            <person name="Bohlmann J."/>
        </authorList>
    </citation>
    <scope>NUCLEOTIDE SEQUENCE</scope>
    <source>
        <tissue evidence="2">Green portion of the leader tissue</tissue>
    </source>
</reference>
<protein>
    <submittedName>
        <fullName evidence="2">Uncharacterized protein</fullName>
    </submittedName>
</protein>
<name>A9NPL7_PICSI</name>
<dbReference type="EMBL" id="EF087538">
    <property type="protein sequence ID" value="ABK26776.1"/>
    <property type="molecule type" value="mRNA"/>
</dbReference>
<dbReference type="AlphaFoldDB" id="A9NPL7"/>
<proteinExistence type="evidence at transcript level"/>
<feature type="compositionally biased region" description="Pro residues" evidence="1">
    <location>
        <begin position="81"/>
        <end position="95"/>
    </location>
</feature>
<reference evidence="3" key="2">
    <citation type="submission" date="2009-02" db="EMBL/GenBank/DDBJ databases">
        <title>Full length sequence-verified cDNA sequences from Sitka spruce (Picea sitchensis).</title>
        <authorList>
            <person name="Reid K.E."/>
            <person name="Liao N."/>
            <person name="Ralph S."/>
            <person name="Kolosova N."/>
            <person name="Oddy C."/>
            <person name="Moore R."/>
            <person name="Mayo M."/>
            <person name="Wagner S."/>
            <person name="King J."/>
            <person name="Yanchuk A."/>
            <person name="Holt R."/>
            <person name="Jones S."/>
            <person name="Marra M."/>
            <person name="Ritland C.E."/>
            <person name="Ritland K."/>
            <person name="Bohlmann J."/>
        </authorList>
    </citation>
    <scope>NUCLEOTIDE SEQUENCE</scope>
    <source>
        <tissue evidence="3">Green portion of the leader tissue</tissue>
    </source>
</reference>
<feature type="compositionally biased region" description="Polar residues" evidence="1">
    <location>
        <begin position="131"/>
        <end position="142"/>
    </location>
</feature>
<accession>A9NPL7</accession>
<evidence type="ECO:0000256" key="1">
    <source>
        <dbReference type="SAM" id="MobiDB-lite"/>
    </source>
</evidence>
<dbReference type="EMBL" id="EF083228">
    <property type="protein sequence ID" value="ABK22578.1"/>
    <property type="molecule type" value="mRNA"/>
</dbReference>
<evidence type="ECO:0000313" key="2">
    <source>
        <dbReference type="EMBL" id="ABK22578.1"/>
    </source>
</evidence>
<dbReference type="OMA" id="DRNQQVP"/>
<sequence length="142" mass="14841">MATTAYDKMSGQQDESIPEDMVIDPSKPIDSVQDRNQQVPGTGTQHPAPPTQNILGDYGKQANNCGTQLRPKYTFSQTTPAPAPAPMPTTAPAPAPALAHTSGTQNIQGNYGEQANNAGNQDDPTFDFAGQGTQTPANNSGT</sequence>
<feature type="compositionally biased region" description="Polar residues" evidence="1">
    <location>
        <begin position="101"/>
        <end position="123"/>
    </location>
</feature>
<evidence type="ECO:0000313" key="3">
    <source>
        <dbReference type="EMBL" id="ACN40594.1"/>
    </source>
</evidence>
<organism evidence="2">
    <name type="scientific">Picea sitchensis</name>
    <name type="common">Sitka spruce</name>
    <name type="synonym">Pinus sitchensis</name>
    <dbReference type="NCBI Taxonomy" id="3332"/>
    <lineage>
        <taxon>Eukaryota</taxon>
        <taxon>Viridiplantae</taxon>
        <taxon>Streptophyta</taxon>
        <taxon>Embryophyta</taxon>
        <taxon>Tracheophyta</taxon>
        <taxon>Spermatophyta</taxon>
        <taxon>Pinopsida</taxon>
        <taxon>Pinidae</taxon>
        <taxon>Conifers I</taxon>
        <taxon>Pinales</taxon>
        <taxon>Pinaceae</taxon>
        <taxon>Picea</taxon>
    </lineage>
</organism>
<feature type="region of interest" description="Disordered" evidence="1">
    <location>
        <begin position="1"/>
        <end position="142"/>
    </location>
</feature>
<dbReference type="EMBL" id="BT071119">
    <property type="protein sequence ID" value="ACN40594.1"/>
    <property type="molecule type" value="mRNA"/>
</dbReference>